<reference evidence="1" key="1">
    <citation type="journal article" date="2022" name="bioRxiv">
        <title>Sequencing and chromosome-scale assembly of the giantPleurodeles waltlgenome.</title>
        <authorList>
            <person name="Brown T."/>
            <person name="Elewa A."/>
            <person name="Iarovenko S."/>
            <person name="Subramanian E."/>
            <person name="Araus A.J."/>
            <person name="Petzold A."/>
            <person name="Susuki M."/>
            <person name="Suzuki K.-i.T."/>
            <person name="Hayashi T."/>
            <person name="Toyoda A."/>
            <person name="Oliveira C."/>
            <person name="Osipova E."/>
            <person name="Leigh N.D."/>
            <person name="Simon A."/>
            <person name="Yun M.H."/>
        </authorList>
    </citation>
    <scope>NUCLEOTIDE SEQUENCE</scope>
    <source>
        <strain evidence="1">20211129_DDA</strain>
        <tissue evidence="1">Liver</tissue>
    </source>
</reference>
<feature type="non-terminal residue" evidence="1">
    <location>
        <position position="103"/>
    </location>
</feature>
<protein>
    <submittedName>
        <fullName evidence="1">Uncharacterized protein</fullName>
    </submittedName>
</protein>
<proteinExistence type="predicted"/>
<evidence type="ECO:0000313" key="1">
    <source>
        <dbReference type="EMBL" id="KAJ1169002.1"/>
    </source>
</evidence>
<dbReference type="AlphaFoldDB" id="A0AAV7SXZ2"/>
<dbReference type="Proteomes" id="UP001066276">
    <property type="component" value="Chromosome 4_1"/>
</dbReference>
<accession>A0AAV7SXZ2</accession>
<gene>
    <name evidence="1" type="ORF">NDU88_000911</name>
</gene>
<name>A0AAV7SXZ2_PLEWA</name>
<comment type="caution">
    <text evidence="1">The sequence shown here is derived from an EMBL/GenBank/DDBJ whole genome shotgun (WGS) entry which is preliminary data.</text>
</comment>
<dbReference type="EMBL" id="JANPWB010000007">
    <property type="protein sequence ID" value="KAJ1169002.1"/>
    <property type="molecule type" value="Genomic_DNA"/>
</dbReference>
<feature type="non-terminal residue" evidence="1">
    <location>
        <position position="1"/>
    </location>
</feature>
<keyword evidence="2" id="KW-1185">Reference proteome</keyword>
<organism evidence="1 2">
    <name type="scientific">Pleurodeles waltl</name>
    <name type="common">Iberian ribbed newt</name>
    <dbReference type="NCBI Taxonomy" id="8319"/>
    <lineage>
        <taxon>Eukaryota</taxon>
        <taxon>Metazoa</taxon>
        <taxon>Chordata</taxon>
        <taxon>Craniata</taxon>
        <taxon>Vertebrata</taxon>
        <taxon>Euteleostomi</taxon>
        <taxon>Amphibia</taxon>
        <taxon>Batrachia</taxon>
        <taxon>Caudata</taxon>
        <taxon>Salamandroidea</taxon>
        <taxon>Salamandridae</taxon>
        <taxon>Pleurodelinae</taxon>
        <taxon>Pleurodeles</taxon>
    </lineage>
</organism>
<evidence type="ECO:0000313" key="2">
    <source>
        <dbReference type="Proteomes" id="UP001066276"/>
    </source>
</evidence>
<sequence>GGMLCRNGNARFERGFCLDCEDRPPPFGRDMVHALNKSSAASPAPISREAIRAPAPGTVMLNCCWAQETAQERGWVYESQAGLGRWAGYGCWALPATALTSRH</sequence>